<reference evidence="5 6" key="1">
    <citation type="journal article" date="2013" name="Appl. Environ. Microbiol.">
        <title>Variation of the Virus-Related Elements within Syntenic Genomes of the Hyperthermophilic Archaeon Aeropyrum.</title>
        <authorList>
            <person name="Daifuku T."/>
            <person name="Yoshida T."/>
            <person name="Kitamura T."/>
            <person name="Kawaichi S."/>
            <person name="Inoue T."/>
            <person name="Nomura K."/>
            <person name="Yoshida Y."/>
            <person name="Kuno S."/>
            <person name="Sako Y."/>
        </authorList>
    </citation>
    <scope>NUCLEOTIDE SEQUENCE [LARGE SCALE GENOMIC DNA]</scope>
    <source>
        <strain evidence="5 6">SY1</strain>
    </source>
</reference>
<dbReference type="eggNOG" id="arCOG00397">
    <property type="taxonomic scope" value="Archaea"/>
</dbReference>
<dbReference type="InterPro" id="IPR041796">
    <property type="entry name" value="Mre11_N"/>
</dbReference>
<protein>
    <submittedName>
        <fullName evidence="5">Double-strand break repair protein MRE11</fullName>
    </submittedName>
</protein>
<dbReference type="EMBL" id="AP012489">
    <property type="protein sequence ID" value="BAN89555.1"/>
    <property type="molecule type" value="Genomic_DNA"/>
</dbReference>
<dbReference type="InterPro" id="IPR004843">
    <property type="entry name" value="Calcineurin-like_PHP"/>
</dbReference>
<dbReference type="InterPro" id="IPR050535">
    <property type="entry name" value="DNA_Repair-Maintenance_Comp"/>
</dbReference>
<keyword evidence="6" id="KW-1185">Reference proteome</keyword>
<evidence type="ECO:0000259" key="4">
    <source>
        <dbReference type="Pfam" id="PF00149"/>
    </source>
</evidence>
<keyword evidence="1" id="KW-0540">Nuclease</keyword>
<dbReference type="InterPro" id="IPR029052">
    <property type="entry name" value="Metallo-depent_PP-like"/>
</dbReference>
<keyword evidence="2" id="KW-0378">Hydrolase</keyword>
<dbReference type="CDD" id="cd00840">
    <property type="entry name" value="MPP_Mre11_N"/>
    <property type="match status" value="1"/>
</dbReference>
<dbReference type="Gene3D" id="3.60.21.10">
    <property type="match status" value="1"/>
</dbReference>
<dbReference type="GO" id="GO:0004527">
    <property type="term" value="F:exonuclease activity"/>
    <property type="evidence" value="ECO:0007669"/>
    <property type="project" value="UniProtKB-KW"/>
</dbReference>
<dbReference type="Pfam" id="PF00149">
    <property type="entry name" value="Metallophos"/>
    <property type="match status" value="1"/>
</dbReference>
<gene>
    <name evidence="5" type="ORF">ACAM_0086</name>
</gene>
<dbReference type="AlphaFoldDB" id="U3TBY7"/>
<dbReference type="KEGG" id="acj:ACAM_0086"/>
<dbReference type="Proteomes" id="UP000016887">
    <property type="component" value="Chromosome"/>
</dbReference>
<dbReference type="SUPFAM" id="SSF56300">
    <property type="entry name" value="Metallo-dependent phosphatases"/>
    <property type="match status" value="1"/>
</dbReference>
<dbReference type="PANTHER" id="PTHR30337">
    <property type="entry name" value="COMPONENT OF ATP-DEPENDENT DSDNA EXONUCLEASE"/>
    <property type="match status" value="1"/>
</dbReference>
<organism evidence="5 6">
    <name type="scientific">Aeropyrum camini SY1 = JCM 12091</name>
    <dbReference type="NCBI Taxonomy" id="1198449"/>
    <lineage>
        <taxon>Archaea</taxon>
        <taxon>Thermoproteota</taxon>
        <taxon>Thermoprotei</taxon>
        <taxon>Desulfurococcales</taxon>
        <taxon>Desulfurococcaceae</taxon>
        <taxon>Aeropyrum</taxon>
    </lineage>
</organism>
<dbReference type="STRING" id="1198449.ACAM_0086"/>
<dbReference type="PANTHER" id="PTHR30337:SF0">
    <property type="entry name" value="NUCLEASE SBCCD SUBUNIT D"/>
    <property type="match status" value="1"/>
</dbReference>
<sequence>MPKILHVADIHLGARPYGLEERRNDIFRSFEFVVETALKDRPDAVLIAGDLFDKPKLPLRDVKQAVELVRMLTDAGIPVLAAHGEHDTPSVRDETLLSLMEASLDGFRAPLYRSGMSAKDFVVDLGDLKVAVVPFFKVSLEERRKLTLRFLREFDEISKGAGGKFVLLAHMSLDTEMQFDAVASPSDLPSRARYAALGHLHAPRVRLEAPTPYAYPGVLDPLKVEEISMPGSPLYVDLSGDTPIIERIRIPRRPQYKIDVDVVDVASVYNAVSMSLKKVLAGSGGAREVKLKPLIHVVIKTDKPVNKARFIAEVRRAAGKADVLLKIHWKVAGGGEYGGASLELRGEGPLDLAKIAAEHYSIPLEAASTILHELAEAAAEKDEERVKEILQALATSVDQDVWRRVLNMR</sequence>
<proteinExistence type="predicted"/>
<evidence type="ECO:0000256" key="3">
    <source>
        <dbReference type="ARBA" id="ARBA00022839"/>
    </source>
</evidence>
<dbReference type="GeneID" id="17109649"/>
<evidence type="ECO:0000256" key="1">
    <source>
        <dbReference type="ARBA" id="ARBA00022722"/>
    </source>
</evidence>
<dbReference type="RefSeq" id="WP_022540836.1">
    <property type="nucleotide sequence ID" value="NC_022521.1"/>
</dbReference>
<evidence type="ECO:0000313" key="5">
    <source>
        <dbReference type="EMBL" id="BAN89555.1"/>
    </source>
</evidence>
<evidence type="ECO:0000256" key="2">
    <source>
        <dbReference type="ARBA" id="ARBA00022801"/>
    </source>
</evidence>
<name>U3TBY7_9CREN</name>
<accession>U3TBY7</accession>
<feature type="domain" description="Calcineurin-like phosphoesterase" evidence="4">
    <location>
        <begin position="3"/>
        <end position="202"/>
    </location>
</feature>
<evidence type="ECO:0000313" key="6">
    <source>
        <dbReference type="Proteomes" id="UP000016887"/>
    </source>
</evidence>
<keyword evidence="3" id="KW-0269">Exonuclease</keyword>